<dbReference type="PANTHER" id="PTHR45912:SF3">
    <property type="entry name" value="CILIA- AND FLAGELLA-ASSOCIATED PROTEIN 47"/>
    <property type="match status" value="1"/>
</dbReference>
<dbReference type="Gene3D" id="2.60.40.10">
    <property type="entry name" value="Immunoglobulins"/>
    <property type="match status" value="1"/>
</dbReference>
<evidence type="ECO:0000313" key="1">
    <source>
        <dbReference type="EMBL" id="KAK9713000.1"/>
    </source>
</evidence>
<keyword evidence="2" id="KW-1185">Reference proteome</keyword>
<proteinExistence type="predicted"/>
<dbReference type="GO" id="GO:0005929">
    <property type="term" value="C:cilium"/>
    <property type="evidence" value="ECO:0007669"/>
    <property type="project" value="TreeGrafter"/>
</dbReference>
<evidence type="ECO:0000313" key="2">
    <source>
        <dbReference type="Proteomes" id="UP001458880"/>
    </source>
</evidence>
<gene>
    <name evidence="1" type="ORF">QE152_g24572</name>
</gene>
<dbReference type="Proteomes" id="UP001458880">
    <property type="component" value="Unassembled WGS sequence"/>
</dbReference>
<sequence length="1109" mass="126551">MEMKAVNKVHLPQINIGITPNYMKEVGKSCHELRFNTHVEKPKTTMLNYRTVGGSSSALIGLPNDTQQSIRPWRNSSKCKSIYTKITRYTPPTDTDYELTVFDRRVKIERSNYYTNYMRQEAKRQRLSICSKEGKGDYNVSDERKLLCTDMKLPSPEGIRLEGGDSAITQYLPLILAPAEILNISITPTVINTGPIAPYKKFDFNIYIKNKNKNIISVTATASKFNLIFPEGEQKLIKGNTETFIPIAYISSGVGCYTTELKLILNSCACVLVHLIANVYPLTLQLNKSEVAFTGKSTREYIEIINPLNTETEFSWKLACSNFKIQPMEGIIRKNETLLCYVEYLANEDSSSTADVELLCGGKSVQQLKLSVIFTTEQLFFTNKVITFKNMPLNLPVNNQAILKNTSPVPQCFSWLNEGEEFNKYLQVKPREGVIHACSYEVITLTLKLPNCVSFSTNIKFSMTGSRTVELTLKGNVIYPEVLIHPEIILFKRIPASTYDIAHFVIENVSQAAVNIKFDMSIYPEFAILRNKSLWDSNYVTELDLKAKSAVALFLRFVPFGMARDKFYLPMIINNILGPVIGATGRKVANFLTADVPCITMIKVPSILPVITVDSQTSKAKFTLSKTFIKLWYARAPNVCISTYELRICNAQDETDKFCLRTDSLEPPLYLEHLQGASVEYERHSIVCSLNPQEEVIFKVSFKPYRVGTYETIIPMFVKSDNCDQPHNALWIQGTFTCPTITSPTSVIYFQSIPLQIHTIESRKFILKNHFENCKFHFRSQLADQEIVYLNKIPIGRNTEELWVKVHNRPCRNSTEEFTITISCSCGGFCTLTAHQVIENCYLTNYALLYEMMEHYEFKSLKASSIETMRKPSTMTLLDSCGGIEEGDVLLSLESYPFYPQPDEPLYKFLESCVSTMDEWMYSRGFLGTNMFRIPTGIGYILFKKTPDGQVRCVPPFIQLLINLAGSQIETYLNIESIKDDEFTRSSYIYNLYRNALKFLIELGASFCCVAAEYLMPYHMYNYYIHHRPREDAEEEVMNITDWKRSHEYNGLETFLQTEQTMLVRRHITNLQGTDTEQDYPTAGTFETAYARRGIAASCVPQQCEELID</sequence>
<protein>
    <submittedName>
        <fullName evidence="1">Uncharacterized protein</fullName>
    </submittedName>
</protein>
<organism evidence="1 2">
    <name type="scientific">Popillia japonica</name>
    <name type="common">Japanese beetle</name>
    <dbReference type="NCBI Taxonomy" id="7064"/>
    <lineage>
        <taxon>Eukaryota</taxon>
        <taxon>Metazoa</taxon>
        <taxon>Ecdysozoa</taxon>
        <taxon>Arthropoda</taxon>
        <taxon>Hexapoda</taxon>
        <taxon>Insecta</taxon>
        <taxon>Pterygota</taxon>
        <taxon>Neoptera</taxon>
        <taxon>Endopterygota</taxon>
        <taxon>Coleoptera</taxon>
        <taxon>Polyphaga</taxon>
        <taxon>Scarabaeiformia</taxon>
        <taxon>Scarabaeidae</taxon>
        <taxon>Rutelinae</taxon>
        <taxon>Popillia</taxon>
    </lineage>
</organism>
<name>A0AAW1K7C3_POPJA</name>
<dbReference type="InterPro" id="IPR013783">
    <property type="entry name" value="Ig-like_fold"/>
</dbReference>
<comment type="caution">
    <text evidence="1">The sequence shown here is derived from an EMBL/GenBank/DDBJ whole genome shotgun (WGS) entry which is preliminary data.</text>
</comment>
<reference evidence="1 2" key="1">
    <citation type="journal article" date="2024" name="BMC Genomics">
        <title>De novo assembly and annotation of Popillia japonica's genome with initial clues to its potential as an invasive pest.</title>
        <authorList>
            <person name="Cucini C."/>
            <person name="Boschi S."/>
            <person name="Funari R."/>
            <person name="Cardaioli E."/>
            <person name="Iannotti N."/>
            <person name="Marturano G."/>
            <person name="Paoli F."/>
            <person name="Bruttini M."/>
            <person name="Carapelli A."/>
            <person name="Frati F."/>
            <person name="Nardi F."/>
        </authorList>
    </citation>
    <scope>NUCLEOTIDE SEQUENCE [LARGE SCALE GENOMIC DNA]</scope>
    <source>
        <strain evidence="1">DMR45628</strain>
    </source>
</reference>
<dbReference type="GO" id="GO:0060271">
    <property type="term" value="P:cilium assembly"/>
    <property type="evidence" value="ECO:0007669"/>
    <property type="project" value="TreeGrafter"/>
</dbReference>
<dbReference type="PANTHER" id="PTHR45912">
    <property type="entry name" value="CILIA- AND FLAGELLA-ASSOCIATED PROTEIN 47"/>
    <property type="match status" value="1"/>
</dbReference>
<dbReference type="EMBL" id="JASPKY010000254">
    <property type="protein sequence ID" value="KAK9713000.1"/>
    <property type="molecule type" value="Genomic_DNA"/>
</dbReference>
<accession>A0AAW1K7C3</accession>
<dbReference type="AlphaFoldDB" id="A0AAW1K7C3"/>